<keyword evidence="11" id="KW-0664">Pyridoxine biosynthesis</keyword>
<evidence type="ECO:0000256" key="14">
    <source>
        <dbReference type="ARBA" id="ARBA00047630"/>
    </source>
</evidence>
<evidence type="ECO:0000256" key="7">
    <source>
        <dbReference type="ARBA" id="ARBA00022576"/>
    </source>
</evidence>
<evidence type="ECO:0000256" key="15">
    <source>
        <dbReference type="ARBA" id="ARBA00049007"/>
    </source>
</evidence>
<evidence type="ECO:0000256" key="8">
    <source>
        <dbReference type="ARBA" id="ARBA00022605"/>
    </source>
</evidence>
<dbReference type="InterPro" id="IPR015422">
    <property type="entry name" value="PyrdxlP-dep_Trfase_small"/>
</dbReference>
<comment type="similarity">
    <text evidence="4">Belongs to the class-V pyridoxal-phosphate-dependent aminotransferase family. SerC subfamily.</text>
</comment>
<dbReference type="GO" id="GO:0004648">
    <property type="term" value="F:O-phospho-L-serine:2-oxoglutarate aminotransferase activity"/>
    <property type="evidence" value="ECO:0007669"/>
    <property type="project" value="UniProtKB-EC"/>
</dbReference>
<feature type="domain" description="Aminotransferase class V" evidence="16">
    <location>
        <begin position="143"/>
        <end position="332"/>
    </location>
</feature>
<dbReference type="PIRSF" id="PIRSF000525">
    <property type="entry name" value="SerC"/>
    <property type="match status" value="1"/>
</dbReference>
<dbReference type="AlphaFoldDB" id="A0A4Y4D354"/>
<dbReference type="UniPathway" id="UPA00135">
    <property type="reaction ID" value="UER00197"/>
</dbReference>
<evidence type="ECO:0000256" key="13">
    <source>
        <dbReference type="ARBA" id="ARBA00031421"/>
    </source>
</evidence>
<accession>A0A4Y4D354</accession>
<dbReference type="PANTHER" id="PTHR21152:SF40">
    <property type="entry name" value="ALANINE--GLYOXYLATE AMINOTRANSFERASE"/>
    <property type="match status" value="1"/>
</dbReference>
<dbReference type="RefSeq" id="WP_068469938.1">
    <property type="nucleotide sequence ID" value="NZ_BJNW01000003.1"/>
</dbReference>
<keyword evidence="6" id="KW-0963">Cytoplasm</keyword>
<evidence type="ECO:0000256" key="2">
    <source>
        <dbReference type="ARBA" id="ARBA00003483"/>
    </source>
</evidence>
<dbReference type="NCBIfam" id="TIGR01366">
    <property type="entry name" value="serC_3"/>
    <property type="match status" value="1"/>
</dbReference>
<dbReference type="InterPro" id="IPR015424">
    <property type="entry name" value="PyrdxlP-dep_Trfase"/>
</dbReference>
<dbReference type="OrthoDB" id="975012at2"/>
<dbReference type="Gene3D" id="3.40.640.10">
    <property type="entry name" value="Type I PLP-dependent aspartate aminotransferase-like (Major domain)"/>
    <property type="match status" value="1"/>
</dbReference>
<dbReference type="STRING" id="1272.GCA_900014985_01850"/>
<dbReference type="Proteomes" id="UP000315730">
    <property type="component" value="Unassembled WGS sequence"/>
</dbReference>
<comment type="catalytic activity">
    <reaction evidence="14">
        <text>4-(phosphooxy)-L-threonine + 2-oxoglutarate = (R)-3-hydroxy-2-oxo-4-phosphooxybutanoate + L-glutamate</text>
        <dbReference type="Rhea" id="RHEA:16573"/>
        <dbReference type="ChEBI" id="CHEBI:16810"/>
        <dbReference type="ChEBI" id="CHEBI:29985"/>
        <dbReference type="ChEBI" id="CHEBI:58452"/>
        <dbReference type="ChEBI" id="CHEBI:58538"/>
        <dbReference type="EC" id="2.6.1.52"/>
    </reaction>
</comment>
<sequence>MSSTPVIPPALVPEDGRFGAGPSRVRAAQVDALRDAGATLLGTSHRQAPVKDLVARVQEQLGEFFSLPEGYEIVLGLGGSSTFWDAAAFGLVSSRAEHLSFGEFGAKFASVTDRAPFLEPSVVVEAPAGSRPEGPRVAAGVDVYAWPQNETSTGVAMPVRRVHGDQGALTVVDATSAAGGMAVDLAETDVYYFSPQKNFGSDGGIWFAAFSPAALERVEQVAASQRWIPDVLSLATAVENSRKHQTYNTPALAGLVMLDEQLRWFLDQGGLPWTAARTAETSALVYDWAEHSDVAHPFVAEAAHRSPVVCTVDFDDAVDAARIAAVLRANGVVDVEPYRKLGRNQLRIATFASVPPEDVRALLACIDWTVAHGLD</sequence>
<dbReference type="GO" id="GO:0004760">
    <property type="term" value="F:L-serine-pyruvate transaminase activity"/>
    <property type="evidence" value="ECO:0007669"/>
    <property type="project" value="TreeGrafter"/>
</dbReference>
<gene>
    <name evidence="17" type="primary">serC</name>
    <name evidence="17" type="ORF">KVA01_05540</name>
</gene>
<comment type="function">
    <text evidence="2">Catalyzes the reversible conversion of 3-phosphohydroxypyruvate to phosphoserine and of 3-hydroxy-2-oxo-4-phosphonooxybutanoate to phosphohydroxythreonine.</text>
</comment>
<dbReference type="EC" id="2.6.1.52" evidence="5"/>
<dbReference type="InterPro" id="IPR006272">
    <property type="entry name" value="Pser_aminoTfrase_mycobac"/>
</dbReference>
<name>A0A4Y4D354_KOCVA</name>
<dbReference type="GO" id="GO:0019265">
    <property type="term" value="P:glycine biosynthetic process, by transamination of glyoxylate"/>
    <property type="evidence" value="ECO:0007669"/>
    <property type="project" value="TreeGrafter"/>
</dbReference>
<keyword evidence="18" id="KW-1185">Reference proteome</keyword>
<evidence type="ECO:0000313" key="17">
    <source>
        <dbReference type="EMBL" id="GEC98399.1"/>
    </source>
</evidence>
<dbReference type="GO" id="GO:0006564">
    <property type="term" value="P:L-serine biosynthetic process"/>
    <property type="evidence" value="ECO:0007669"/>
    <property type="project" value="UniProtKB-KW"/>
</dbReference>
<evidence type="ECO:0000256" key="4">
    <source>
        <dbReference type="ARBA" id="ARBA00006904"/>
    </source>
</evidence>
<evidence type="ECO:0000256" key="5">
    <source>
        <dbReference type="ARBA" id="ARBA00013030"/>
    </source>
</evidence>
<keyword evidence="12" id="KW-0718">Serine biosynthesis</keyword>
<evidence type="ECO:0000256" key="3">
    <source>
        <dbReference type="ARBA" id="ARBA00005099"/>
    </source>
</evidence>
<dbReference type="GO" id="GO:0008615">
    <property type="term" value="P:pyridoxine biosynthetic process"/>
    <property type="evidence" value="ECO:0007669"/>
    <property type="project" value="UniProtKB-KW"/>
</dbReference>
<dbReference type="GO" id="GO:0008453">
    <property type="term" value="F:alanine-glyoxylate transaminase activity"/>
    <property type="evidence" value="ECO:0007669"/>
    <property type="project" value="TreeGrafter"/>
</dbReference>
<evidence type="ECO:0000256" key="12">
    <source>
        <dbReference type="ARBA" id="ARBA00023299"/>
    </source>
</evidence>
<dbReference type="InterPro" id="IPR015421">
    <property type="entry name" value="PyrdxlP-dep_Trfase_major"/>
</dbReference>
<keyword evidence="7 17" id="KW-0032">Aminotransferase</keyword>
<organism evidence="17 18">
    <name type="scientific">Kocuria varians</name>
    <name type="common">Micrococcus varians</name>
    <dbReference type="NCBI Taxonomy" id="1272"/>
    <lineage>
        <taxon>Bacteria</taxon>
        <taxon>Bacillati</taxon>
        <taxon>Actinomycetota</taxon>
        <taxon>Actinomycetes</taxon>
        <taxon>Micrococcales</taxon>
        <taxon>Micrococcaceae</taxon>
        <taxon>Kocuria</taxon>
    </lineage>
</organism>
<comment type="cofactor">
    <cofactor evidence="1">
        <name>pyridoxal 5'-phosphate</name>
        <dbReference type="ChEBI" id="CHEBI:597326"/>
    </cofactor>
</comment>
<evidence type="ECO:0000256" key="11">
    <source>
        <dbReference type="ARBA" id="ARBA00023096"/>
    </source>
</evidence>
<comment type="pathway">
    <text evidence="3">Amino-acid biosynthesis; L-serine biosynthesis; L-serine from 3-phospho-D-glycerate: step 2/3.</text>
</comment>
<comment type="caution">
    <text evidence="17">The sequence shown here is derived from an EMBL/GenBank/DDBJ whole genome shotgun (WGS) entry which is preliminary data.</text>
</comment>
<dbReference type="SUPFAM" id="SSF53383">
    <property type="entry name" value="PLP-dependent transferases"/>
    <property type="match status" value="1"/>
</dbReference>
<comment type="catalytic activity">
    <reaction evidence="15">
        <text>O-phospho-L-serine + 2-oxoglutarate = 3-phosphooxypyruvate + L-glutamate</text>
        <dbReference type="Rhea" id="RHEA:14329"/>
        <dbReference type="ChEBI" id="CHEBI:16810"/>
        <dbReference type="ChEBI" id="CHEBI:18110"/>
        <dbReference type="ChEBI" id="CHEBI:29985"/>
        <dbReference type="ChEBI" id="CHEBI:57524"/>
        <dbReference type="EC" id="2.6.1.52"/>
    </reaction>
</comment>
<dbReference type="InterPro" id="IPR022278">
    <property type="entry name" value="Pser_aminoTfrase"/>
</dbReference>
<evidence type="ECO:0000313" key="18">
    <source>
        <dbReference type="Proteomes" id="UP000315730"/>
    </source>
</evidence>
<protein>
    <recommendedName>
        <fullName evidence="5">phosphoserine transaminase</fullName>
        <ecNumber evidence="5">2.6.1.52</ecNumber>
    </recommendedName>
    <alternativeName>
        <fullName evidence="13">Phosphohydroxythreonine aminotransferase</fullName>
    </alternativeName>
</protein>
<dbReference type="Pfam" id="PF00266">
    <property type="entry name" value="Aminotran_5"/>
    <property type="match status" value="1"/>
</dbReference>
<proteinExistence type="inferred from homology"/>
<reference evidence="17 18" key="1">
    <citation type="submission" date="2019-06" db="EMBL/GenBank/DDBJ databases">
        <title>Whole genome shotgun sequence of Kocuria varians NBRC 15358.</title>
        <authorList>
            <person name="Hosoyama A."/>
            <person name="Uohara A."/>
            <person name="Ohji S."/>
            <person name="Ichikawa N."/>
        </authorList>
    </citation>
    <scope>NUCLEOTIDE SEQUENCE [LARGE SCALE GENOMIC DNA]</scope>
    <source>
        <strain evidence="17 18">NBRC 15358</strain>
    </source>
</reference>
<evidence type="ECO:0000256" key="9">
    <source>
        <dbReference type="ARBA" id="ARBA00022679"/>
    </source>
</evidence>
<dbReference type="InterPro" id="IPR000192">
    <property type="entry name" value="Aminotrans_V_dom"/>
</dbReference>
<evidence type="ECO:0000256" key="1">
    <source>
        <dbReference type="ARBA" id="ARBA00001933"/>
    </source>
</evidence>
<keyword evidence="8" id="KW-0028">Amino-acid biosynthesis</keyword>
<keyword evidence="9 17" id="KW-0808">Transferase</keyword>
<evidence type="ECO:0000256" key="10">
    <source>
        <dbReference type="ARBA" id="ARBA00022898"/>
    </source>
</evidence>
<dbReference type="PANTHER" id="PTHR21152">
    <property type="entry name" value="AMINOTRANSFERASE CLASS V"/>
    <property type="match status" value="1"/>
</dbReference>
<dbReference type="EMBL" id="BJNW01000003">
    <property type="protein sequence ID" value="GEC98399.1"/>
    <property type="molecule type" value="Genomic_DNA"/>
</dbReference>
<evidence type="ECO:0000256" key="6">
    <source>
        <dbReference type="ARBA" id="ARBA00022490"/>
    </source>
</evidence>
<evidence type="ECO:0000259" key="16">
    <source>
        <dbReference type="Pfam" id="PF00266"/>
    </source>
</evidence>
<keyword evidence="10" id="KW-0663">Pyridoxal phosphate</keyword>
<dbReference type="Gene3D" id="3.90.1150.10">
    <property type="entry name" value="Aspartate Aminotransferase, domain 1"/>
    <property type="match status" value="1"/>
</dbReference>